<evidence type="ECO:0000256" key="1">
    <source>
        <dbReference type="ARBA" id="ARBA00022448"/>
    </source>
</evidence>
<keyword evidence="6" id="KW-1185">Reference proteome</keyword>
<sequence>MSIVLTCSNLNKKYGQSYALRNLDLQLEENVIYGLLGRNGAGKTTLLNVIAGGILPNDGTIEVRGKKLGRGELPKDFCYMREKNKSFGGARIIEVLQIAASFHPNWDWTFAHELLKSFQLDPQKKIRQLSRGMESLVGNLIGLASRAPLTLYDEPVLGLDVLMRERFYKALLEDYAHYPRTILLSTHLIDEIAPVAEKVYILEAGSLLLHDEIEQIHMKAHLIRGNSEAVASLTAGKRVLHTESYGRGTLAAIYDKLDDRDRQRAREMDISIENLTLQKLFSYLIGGGH</sequence>
<evidence type="ECO:0000313" key="6">
    <source>
        <dbReference type="Proteomes" id="UP001595755"/>
    </source>
</evidence>
<dbReference type="InterPro" id="IPR051782">
    <property type="entry name" value="ABC_Transporter_VariousFunc"/>
</dbReference>
<dbReference type="Pfam" id="PF00005">
    <property type="entry name" value="ABC_tran"/>
    <property type="match status" value="1"/>
</dbReference>
<evidence type="ECO:0000313" key="5">
    <source>
        <dbReference type="EMBL" id="MFC4305224.1"/>
    </source>
</evidence>
<keyword evidence="2" id="KW-0547">Nucleotide-binding</keyword>
<organism evidence="5 6">
    <name type="scientific">Cohnella boryungensis</name>
    <dbReference type="NCBI Taxonomy" id="768479"/>
    <lineage>
        <taxon>Bacteria</taxon>
        <taxon>Bacillati</taxon>
        <taxon>Bacillota</taxon>
        <taxon>Bacilli</taxon>
        <taxon>Bacillales</taxon>
        <taxon>Paenibacillaceae</taxon>
        <taxon>Cohnella</taxon>
    </lineage>
</organism>
<name>A0ABV8SCD0_9BACL</name>
<gene>
    <name evidence="5" type="ORF">ACFO1S_17470</name>
</gene>
<evidence type="ECO:0000256" key="3">
    <source>
        <dbReference type="ARBA" id="ARBA00022840"/>
    </source>
</evidence>
<keyword evidence="3 5" id="KW-0067">ATP-binding</keyword>
<dbReference type="PANTHER" id="PTHR42939">
    <property type="entry name" value="ABC TRANSPORTER ATP-BINDING PROTEIN ALBC-RELATED"/>
    <property type="match status" value="1"/>
</dbReference>
<feature type="domain" description="ABC transporter" evidence="4">
    <location>
        <begin position="5"/>
        <end position="229"/>
    </location>
</feature>
<comment type="caution">
    <text evidence="5">The sequence shown here is derived from an EMBL/GenBank/DDBJ whole genome shotgun (WGS) entry which is preliminary data.</text>
</comment>
<dbReference type="RefSeq" id="WP_204603858.1">
    <property type="nucleotide sequence ID" value="NZ_JBHSED010000036.1"/>
</dbReference>
<evidence type="ECO:0000259" key="4">
    <source>
        <dbReference type="PROSITE" id="PS50893"/>
    </source>
</evidence>
<dbReference type="Gene3D" id="3.40.50.300">
    <property type="entry name" value="P-loop containing nucleotide triphosphate hydrolases"/>
    <property type="match status" value="1"/>
</dbReference>
<dbReference type="InterPro" id="IPR003439">
    <property type="entry name" value="ABC_transporter-like_ATP-bd"/>
</dbReference>
<reference evidence="6" key="1">
    <citation type="journal article" date="2019" name="Int. J. Syst. Evol. Microbiol.">
        <title>The Global Catalogue of Microorganisms (GCM) 10K type strain sequencing project: providing services to taxonomists for standard genome sequencing and annotation.</title>
        <authorList>
            <consortium name="The Broad Institute Genomics Platform"/>
            <consortium name="The Broad Institute Genome Sequencing Center for Infectious Disease"/>
            <person name="Wu L."/>
            <person name="Ma J."/>
        </authorList>
    </citation>
    <scope>NUCLEOTIDE SEQUENCE [LARGE SCALE GENOMIC DNA]</scope>
    <source>
        <strain evidence="6">CGMCC 4.1641</strain>
    </source>
</reference>
<keyword evidence="1" id="KW-0813">Transport</keyword>
<accession>A0ABV8SCD0</accession>
<dbReference type="EMBL" id="JBHSED010000036">
    <property type="protein sequence ID" value="MFC4305224.1"/>
    <property type="molecule type" value="Genomic_DNA"/>
</dbReference>
<dbReference type="InterPro" id="IPR003593">
    <property type="entry name" value="AAA+_ATPase"/>
</dbReference>
<dbReference type="SUPFAM" id="SSF52540">
    <property type="entry name" value="P-loop containing nucleoside triphosphate hydrolases"/>
    <property type="match status" value="1"/>
</dbReference>
<dbReference type="SMART" id="SM00382">
    <property type="entry name" value="AAA"/>
    <property type="match status" value="1"/>
</dbReference>
<dbReference type="GO" id="GO:0005524">
    <property type="term" value="F:ATP binding"/>
    <property type="evidence" value="ECO:0007669"/>
    <property type="project" value="UniProtKB-KW"/>
</dbReference>
<proteinExistence type="predicted"/>
<dbReference type="PROSITE" id="PS50893">
    <property type="entry name" value="ABC_TRANSPORTER_2"/>
    <property type="match status" value="1"/>
</dbReference>
<evidence type="ECO:0000256" key="2">
    <source>
        <dbReference type="ARBA" id="ARBA00022741"/>
    </source>
</evidence>
<dbReference type="PANTHER" id="PTHR42939:SF1">
    <property type="entry name" value="ABC TRANSPORTER ATP-BINDING PROTEIN ALBC-RELATED"/>
    <property type="match status" value="1"/>
</dbReference>
<protein>
    <submittedName>
        <fullName evidence="5">ATP-binding cassette domain-containing protein</fullName>
    </submittedName>
</protein>
<dbReference type="Proteomes" id="UP001595755">
    <property type="component" value="Unassembled WGS sequence"/>
</dbReference>
<dbReference type="InterPro" id="IPR027417">
    <property type="entry name" value="P-loop_NTPase"/>
</dbReference>